<dbReference type="RefSeq" id="WP_212697263.1">
    <property type="nucleotide sequence ID" value="NZ_CP058649.1"/>
</dbReference>
<dbReference type="InterPro" id="IPR000878">
    <property type="entry name" value="4pyrrol_Mease"/>
</dbReference>
<dbReference type="AlphaFoldDB" id="A0A8J8SFX5"/>
<dbReference type="Gene3D" id="3.30.950.10">
    <property type="entry name" value="Methyltransferase, Cobalt-precorrin-4 Transmethylase, Domain 2"/>
    <property type="match status" value="1"/>
</dbReference>
<evidence type="ECO:0000256" key="1">
    <source>
        <dbReference type="ARBA" id="ARBA00004953"/>
    </source>
</evidence>
<dbReference type="InterPro" id="IPR012818">
    <property type="entry name" value="CbiE"/>
</dbReference>
<dbReference type="KEGG" id="vpy:HZI73_05560"/>
<dbReference type="Proteomes" id="UP000683246">
    <property type="component" value="Chromosome"/>
</dbReference>
<dbReference type="SUPFAM" id="SSF53790">
    <property type="entry name" value="Tetrapyrrole methylase"/>
    <property type="match status" value="1"/>
</dbReference>
<keyword evidence="3" id="KW-0489">Methyltransferase</keyword>
<dbReference type="PANTHER" id="PTHR43182:SF1">
    <property type="entry name" value="COBALT-PRECORRIN-7 C(5)-METHYLTRANSFERASE"/>
    <property type="match status" value="1"/>
</dbReference>
<keyword evidence="4" id="KW-0808">Transferase</keyword>
<evidence type="ECO:0000313" key="7">
    <source>
        <dbReference type="EMBL" id="QUI21792.1"/>
    </source>
</evidence>
<dbReference type="GO" id="GO:0008276">
    <property type="term" value="F:protein methyltransferase activity"/>
    <property type="evidence" value="ECO:0007669"/>
    <property type="project" value="InterPro"/>
</dbReference>
<dbReference type="GO" id="GO:0032259">
    <property type="term" value="P:methylation"/>
    <property type="evidence" value="ECO:0007669"/>
    <property type="project" value="UniProtKB-KW"/>
</dbReference>
<dbReference type="CDD" id="cd11644">
    <property type="entry name" value="Precorrin-6Y-MT"/>
    <property type="match status" value="1"/>
</dbReference>
<gene>
    <name evidence="7" type="primary">cbiE</name>
    <name evidence="7" type="ORF">HZI73_05560</name>
</gene>
<sequence>MIRVIGIGPGNPDYILPVAIKYIKKAKTVIGADRHLEAVKDYCQETLNYSKGFDYIGQYIQEHLDDDIAVVVSGDALFYSMLNFVKRTVDHTKIEVIPGISSLQYMYAKLKRGYESAKWISYHGREVDVIQELTDHDSVGILTDHHHSPAYIANVLHEHQIEDRVMYIGENLSYEDERIHKMTIKEAMAYEAKSLSVVVIEYDA</sequence>
<evidence type="ECO:0000256" key="3">
    <source>
        <dbReference type="ARBA" id="ARBA00022603"/>
    </source>
</evidence>
<dbReference type="Gene3D" id="3.40.1010.10">
    <property type="entry name" value="Cobalt-precorrin-4 Transmethylase, Domain 1"/>
    <property type="match status" value="1"/>
</dbReference>
<reference evidence="7" key="1">
    <citation type="submission" date="2020-07" db="EMBL/GenBank/DDBJ databases">
        <title>Vallitalea pronyensis genome.</title>
        <authorList>
            <person name="Postec A."/>
        </authorList>
    </citation>
    <scope>NUCLEOTIDE SEQUENCE</scope>
    <source>
        <strain evidence="7">FatNI3</strain>
    </source>
</reference>
<comment type="pathway">
    <text evidence="1">Cofactor biosynthesis; adenosylcobalamin biosynthesis.</text>
</comment>
<dbReference type="InterPro" id="IPR014777">
    <property type="entry name" value="4pyrrole_Mease_sub1"/>
</dbReference>
<evidence type="ECO:0000256" key="5">
    <source>
        <dbReference type="ARBA" id="ARBA00022691"/>
    </source>
</evidence>
<evidence type="ECO:0000313" key="8">
    <source>
        <dbReference type="Proteomes" id="UP000683246"/>
    </source>
</evidence>
<protein>
    <submittedName>
        <fullName evidence="7">Precorrin-6y C5,15-methyltransferase (Decarboxylating) subunit CbiE</fullName>
    </submittedName>
</protein>
<accession>A0A8J8SFX5</accession>
<dbReference type="PANTHER" id="PTHR43182">
    <property type="entry name" value="COBALT-PRECORRIN-6B C(15)-METHYLTRANSFERASE (DECARBOXYLATING)"/>
    <property type="match status" value="1"/>
</dbReference>
<dbReference type="UniPathway" id="UPA00148"/>
<dbReference type="NCBIfam" id="TIGR02467">
    <property type="entry name" value="CbiE"/>
    <property type="match status" value="1"/>
</dbReference>
<feature type="domain" description="Tetrapyrrole methylase" evidence="6">
    <location>
        <begin position="2"/>
        <end position="187"/>
    </location>
</feature>
<dbReference type="InterPro" id="IPR050714">
    <property type="entry name" value="Cobalamin_biosynth_MTase"/>
</dbReference>
<proteinExistence type="predicted"/>
<keyword evidence="8" id="KW-1185">Reference proteome</keyword>
<dbReference type="GO" id="GO:0009236">
    <property type="term" value="P:cobalamin biosynthetic process"/>
    <property type="evidence" value="ECO:0007669"/>
    <property type="project" value="UniProtKB-UniPathway"/>
</dbReference>
<keyword evidence="2" id="KW-0169">Cobalamin biosynthesis</keyword>
<evidence type="ECO:0000256" key="2">
    <source>
        <dbReference type="ARBA" id="ARBA00022573"/>
    </source>
</evidence>
<keyword evidence="5" id="KW-0949">S-adenosyl-L-methionine</keyword>
<dbReference type="Pfam" id="PF00590">
    <property type="entry name" value="TP_methylase"/>
    <property type="match status" value="1"/>
</dbReference>
<dbReference type="EMBL" id="CP058649">
    <property type="protein sequence ID" value="QUI21792.1"/>
    <property type="molecule type" value="Genomic_DNA"/>
</dbReference>
<dbReference type="InterPro" id="IPR035996">
    <property type="entry name" value="4pyrrol_Methylase_sf"/>
</dbReference>
<dbReference type="InterPro" id="IPR014776">
    <property type="entry name" value="4pyrrole_Mease_sub2"/>
</dbReference>
<name>A0A8J8SFX5_9FIRM</name>
<evidence type="ECO:0000259" key="6">
    <source>
        <dbReference type="Pfam" id="PF00590"/>
    </source>
</evidence>
<evidence type="ECO:0000256" key="4">
    <source>
        <dbReference type="ARBA" id="ARBA00022679"/>
    </source>
</evidence>
<organism evidence="7 8">
    <name type="scientific">Vallitalea pronyensis</name>
    <dbReference type="NCBI Taxonomy" id="1348613"/>
    <lineage>
        <taxon>Bacteria</taxon>
        <taxon>Bacillati</taxon>
        <taxon>Bacillota</taxon>
        <taxon>Clostridia</taxon>
        <taxon>Lachnospirales</taxon>
        <taxon>Vallitaleaceae</taxon>
        <taxon>Vallitalea</taxon>
    </lineage>
</organism>